<proteinExistence type="predicted"/>
<feature type="region of interest" description="Disordered" evidence="1">
    <location>
        <begin position="80"/>
        <end position="111"/>
    </location>
</feature>
<dbReference type="EMBL" id="BPQB01000226">
    <property type="protein sequence ID" value="GJF00882.1"/>
    <property type="molecule type" value="Genomic_DNA"/>
</dbReference>
<feature type="compositionally biased region" description="Basic residues" evidence="1">
    <location>
        <begin position="86"/>
        <end position="104"/>
    </location>
</feature>
<organism evidence="2 3">
    <name type="scientific">Phanerochaete sordida</name>
    <dbReference type="NCBI Taxonomy" id="48140"/>
    <lineage>
        <taxon>Eukaryota</taxon>
        <taxon>Fungi</taxon>
        <taxon>Dikarya</taxon>
        <taxon>Basidiomycota</taxon>
        <taxon>Agaricomycotina</taxon>
        <taxon>Agaricomycetes</taxon>
        <taxon>Polyporales</taxon>
        <taxon>Phanerochaetaceae</taxon>
        <taxon>Phanerochaete</taxon>
    </lineage>
</organism>
<reference evidence="2 3" key="1">
    <citation type="submission" date="2021-08" db="EMBL/GenBank/DDBJ databases">
        <title>Draft Genome Sequence of Phanerochaete sordida strain YK-624.</title>
        <authorList>
            <person name="Mori T."/>
            <person name="Dohra H."/>
            <person name="Suzuki T."/>
            <person name="Kawagishi H."/>
            <person name="Hirai H."/>
        </authorList>
    </citation>
    <scope>NUCLEOTIDE SEQUENCE [LARGE SCALE GENOMIC DNA]</scope>
    <source>
        <strain evidence="2 3">YK-624</strain>
    </source>
</reference>
<gene>
    <name evidence="2" type="ORF">PsYK624_171840</name>
</gene>
<evidence type="ECO:0000256" key="1">
    <source>
        <dbReference type="SAM" id="MobiDB-lite"/>
    </source>
</evidence>
<dbReference type="AlphaFoldDB" id="A0A9P3GT55"/>
<protein>
    <submittedName>
        <fullName evidence="2">Uncharacterized protein</fullName>
    </submittedName>
</protein>
<evidence type="ECO:0000313" key="2">
    <source>
        <dbReference type="EMBL" id="GJF00882.1"/>
    </source>
</evidence>
<sequence length="111" mass="13130">MEPEFPFYYDAHPVGRSRSSAMRRESHATGPLATTLWRAFREPPQRRKDSPADWRETSDLTFEARGRKYRAPGDLCARHLAPRPWPNRRRGRFCRRRRSPRKRPQCGAARP</sequence>
<dbReference type="Proteomes" id="UP000703269">
    <property type="component" value="Unassembled WGS sequence"/>
</dbReference>
<comment type="caution">
    <text evidence="2">The sequence shown here is derived from an EMBL/GenBank/DDBJ whole genome shotgun (WGS) entry which is preliminary data.</text>
</comment>
<evidence type="ECO:0000313" key="3">
    <source>
        <dbReference type="Proteomes" id="UP000703269"/>
    </source>
</evidence>
<keyword evidence="3" id="KW-1185">Reference proteome</keyword>
<accession>A0A9P3GT55</accession>
<name>A0A9P3GT55_9APHY</name>